<dbReference type="InterPro" id="IPR011701">
    <property type="entry name" value="MFS"/>
</dbReference>
<name>A0A318KNF7_9NOCA</name>
<proteinExistence type="predicted"/>
<dbReference type="PANTHER" id="PTHR23513">
    <property type="entry name" value="INTEGRAL MEMBRANE EFFLUX PROTEIN-RELATED"/>
    <property type="match status" value="1"/>
</dbReference>
<dbReference type="GO" id="GO:0022857">
    <property type="term" value="F:transmembrane transporter activity"/>
    <property type="evidence" value="ECO:0007669"/>
    <property type="project" value="InterPro"/>
</dbReference>
<dbReference type="SUPFAM" id="SSF103473">
    <property type="entry name" value="MFS general substrate transporter"/>
    <property type="match status" value="1"/>
</dbReference>
<evidence type="ECO:0000313" key="8">
    <source>
        <dbReference type="Proteomes" id="UP000247569"/>
    </source>
</evidence>
<evidence type="ECO:0000256" key="1">
    <source>
        <dbReference type="ARBA" id="ARBA00004651"/>
    </source>
</evidence>
<keyword evidence="4 6" id="KW-1133">Transmembrane helix</keyword>
<dbReference type="PANTHER" id="PTHR23513:SF6">
    <property type="entry name" value="MAJOR FACILITATOR SUPERFAMILY ASSOCIATED DOMAIN-CONTAINING PROTEIN"/>
    <property type="match status" value="1"/>
</dbReference>
<keyword evidence="3 6" id="KW-0812">Transmembrane</keyword>
<evidence type="ECO:0000256" key="6">
    <source>
        <dbReference type="SAM" id="Phobius"/>
    </source>
</evidence>
<comment type="caution">
    <text evidence="7">The sequence shown here is derived from an EMBL/GenBank/DDBJ whole genome shotgun (WGS) entry which is preliminary data.</text>
</comment>
<reference evidence="7 8" key="1">
    <citation type="submission" date="2018-05" db="EMBL/GenBank/DDBJ databases">
        <title>Genomic Encyclopedia of Type Strains, Phase IV (KMG-IV): sequencing the most valuable type-strain genomes for metagenomic binning, comparative biology and taxonomic classification.</title>
        <authorList>
            <person name="Goeker M."/>
        </authorList>
    </citation>
    <scope>NUCLEOTIDE SEQUENCE [LARGE SCALE GENOMIC DNA]</scope>
    <source>
        <strain evidence="7 8">DSM 44704</strain>
    </source>
</reference>
<keyword evidence="2" id="KW-1003">Cell membrane</keyword>
<evidence type="ECO:0000256" key="3">
    <source>
        <dbReference type="ARBA" id="ARBA00022692"/>
    </source>
</evidence>
<dbReference type="GO" id="GO:0005886">
    <property type="term" value="C:plasma membrane"/>
    <property type="evidence" value="ECO:0007669"/>
    <property type="project" value="UniProtKB-SubCell"/>
</dbReference>
<dbReference type="Pfam" id="PF07690">
    <property type="entry name" value="MFS_1"/>
    <property type="match status" value="1"/>
</dbReference>
<keyword evidence="5 6" id="KW-0472">Membrane</keyword>
<evidence type="ECO:0000256" key="2">
    <source>
        <dbReference type="ARBA" id="ARBA00022475"/>
    </source>
</evidence>
<feature type="transmembrane region" description="Helical" evidence="6">
    <location>
        <begin position="79"/>
        <end position="100"/>
    </location>
</feature>
<dbReference type="InterPro" id="IPR036259">
    <property type="entry name" value="MFS_trans_sf"/>
</dbReference>
<comment type="subcellular location">
    <subcellularLocation>
        <location evidence="1">Cell membrane</location>
        <topology evidence="1">Multi-pass membrane protein</topology>
    </subcellularLocation>
</comment>
<evidence type="ECO:0000256" key="4">
    <source>
        <dbReference type="ARBA" id="ARBA00022989"/>
    </source>
</evidence>
<sequence>MRCSRHDASVRKPLRYFLAARALSILGDRVTDFVLPLAVLAASGSAVTAGVVGAAGQLPQVLAALQVGALVDRREGKRLMVTADLVRAVVYVVIGAEVLVGGARLVPLMLLALMAGVGDAVFHTAAGSYLPSLVADRDLMRANGQPRAPMPRRH</sequence>
<dbReference type="EMBL" id="QJKF01000001">
    <property type="protein sequence ID" value="PXX71200.1"/>
    <property type="molecule type" value="Genomic_DNA"/>
</dbReference>
<organism evidence="7 8">
    <name type="scientific">Nocardia tenerifensis</name>
    <dbReference type="NCBI Taxonomy" id="228006"/>
    <lineage>
        <taxon>Bacteria</taxon>
        <taxon>Bacillati</taxon>
        <taxon>Actinomycetota</taxon>
        <taxon>Actinomycetes</taxon>
        <taxon>Mycobacteriales</taxon>
        <taxon>Nocardiaceae</taxon>
        <taxon>Nocardia</taxon>
    </lineage>
</organism>
<accession>A0A318KNF7</accession>
<feature type="transmembrane region" description="Helical" evidence="6">
    <location>
        <begin position="33"/>
        <end position="58"/>
    </location>
</feature>
<protein>
    <submittedName>
        <fullName evidence="7">Transmembrane secretion effector</fullName>
    </submittedName>
</protein>
<dbReference type="Gene3D" id="1.20.1250.20">
    <property type="entry name" value="MFS general substrate transporter like domains"/>
    <property type="match status" value="1"/>
</dbReference>
<gene>
    <name evidence="7" type="ORF">DFR70_101622</name>
</gene>
<evidence type="ECO:0000313" key="7">
    <source>
        <dbReference type="EMBL" id="PXX71200.1"/>
    </source>
</evidence>
<evidence type="ECO:0000256" key="5">
    <source>
        <dbReference type="ARBA" id="ARBA00023136"/>
    </source>
</evidence>
<dbReference type="Proteomes" id="UP000247569">
    <property type="component" value="Unassembled WGS sequence"/>
</dbReference>
<keyword evidence="8" id="KW-1185">Reference proteome</keyword>
<dbReference type="AlphaFoldDB" id="A0A318KNF7"/>